<dbReference type="EMBL" id="CACSLK010027833">
    <property type="protein sequence ID" value="CAA0832054.1"/>
    <property type="molecule type" value="Genomic_DNA"/>
</dbReference>
<reference evidence="4" key="1">
    <citation type="submission" date="2019-12" db="EMBL/GenBank/DDBJ databases">
        <authorList>
            <person name="Scholes J."/>
        </authorList>
    </citation>
    <scope>NUCLEOTIDE SEQUENCE</scope>
</reference>
<dbReference type="SUPFAM" id="SSF50630">
    <property type="entry name" value="Acid proteases"/>
    <property type="match status" value="1"/>
</dbReference>
<evidence type="ECO:0000313" key="4">
    <source>
        <dbReference type="EMBL" id="CAA0832054.1"/>
    </source>
</evidence>
<keyword evidence="5" id="KW-1185">Reference proteome</keyword>
<keyword evidence="1 4" id="KW-0645">Protease</keyword>
<dbReference type="InterPro" id="IPR032799">
    <property type="entry name" value="TAXi_C"/>
</dbReference>
<name>A0A9N7RIE9_STRHE</name>
<dbReference type="InterPro" id="IPR051708">
    <property type="entry name" value="Plant_Aspart_Prot_A1"/>
</dbReference>
<dbReference type="PROSITE" id="PS51767">
    <property type="entry name" value="PEPTIDASE_A1"/>
    <property type="match status" value="1"/>
</dbReference>
<keyword evidence="2" id="KW-0378">Hydrolase</keyword>
<dbReference type="PANTHER" id="PTHR47967:SF125">
    <property type="entry name" value="PEPTIDASE A1 DOMAIN-CONTAINING PROTEIN"/>
    <property type="match status" value="1"/>
</dbReference>
<dbReference type="GO" id="GO:0006508">
    <property type="term" value="P:proteolysis"/>
    <property type="evidence" value="ECO:0007669"/>
    <property type="project" value="UniProtKB-KW"/>
</dbReference>
<evidence type="ECO:0000259" key="3">
    <source>
        <dbReference type="PROSITE" id="PS51767"/>
    </source>
</evidence>
<comment type="caution">
    <text evidence="4">The sequence shown here is derived from an EMBL/GenBank/DDBJ whole genome shotgun (WGS) entry which is preliminary data.</text>
</comment>
<feature type="domain" description="Peptidase A1" evidence="3">
    <location>
        <begin position="1"/>
        <end position="191"/>
    </location>
</feature>
<dbReference type="InterPro" id="IPR033121">
    <property type="entry name" value="PEPTIDASE_A1"/>
</dbReference>
<dbReference type="PANTHER" id="PTHR47967">
    <property type="entry name" value="OS07G0603500 PROTEIN-RELATED"/>
    <property type="match status" value="1"/>
</dbReference>
<organism evidence="4 5">
    <name type="scientific">Striga hermonthica</name>
    <name type="common">Purple witchweed</name>
    <name type="synonym">Buchnera hermonthica</name>
    <dbReference type="NCBI Taxonomy" id="68872"/>
    <lineage>
        <taxon>Eukaryota</taxon>
        <taxon>Viridiplantae</taxon>
        <taxon>Streptophyta</taxon>
        <taxon>Embryophyta</taxon>
        <taxon>Tracheophyta</taxon>
        <taxon>Spermatophyta</taxon>
        <taxon>Magnoliopsida</taxon>
        <taxon>eudicotyledons</taxon>
        <taxon>Gunneridae</taxon>
        <taxon>Pentapetalae</taxon>
        <taxon>asterids</taxon>
        <taxon>lamiids</taxon>
        <taxon>Lamiales</taxon>
        <taxon>Orobanchaceae</taxon>
        <taxon>Buchnereae</taxon>
        <taxon>Striga</taxon>
    </lineage>
</organism>
<evidence type="ECO:0000256" key="2">
    <source>
        <dbReference type="ARBA" id="ARBA00022801"/>
    </source>
</evidence>
<dbReference type="InterPro" id="IPR021109">
    <property type="entry name" value="Peptidase_aspartic_dom_sf"/>
</dbReference>
<sequence length="199" mass="23209">MLQANNTYLTFGDYTYTTHRKIAKSTPLYRRQKQFYSVEMQGISIDRTRLKIDPRVLAFKIGSITSDCITDVGTTYSRIIRPAFEILKKELEKYFSRFKDLKKIKRDIGLDLCYERSKAKGFKDLPDITFHLQGKADFVLKPKAAFVVVSEAREFFCLEMASDYEMSIIGAHQHTNHRIIHDVMNKKLVFYPEDCSKNP</sequence>
<evidence type="ECO:0000256" key="1">
    <source>
        <dbReference type="ARBA" id="ARBA00022670"/>
    </source>
</evidence>
<proteinExistence type="predicted"/>
<dbReference type="GO" id="GO:0005576">
    <property type="term" value="C:extracellular region"/>
    <property type="evidence" value="ECO:0007669"/>
    <property type="project" value="TreeGrafter"/>
</dbReference>
<dbReference type="Pfam" id="PF14541">
    <property type="entry name" value="TAXi_C"/>
    <property type="match status" value="1"/>
</dbReference>
<protein>
    <submittedName>
        <fullName evidence="4">Eukaryotic aspartyl protease family protein</fullName>
    </submittedName>
</protein>
<accession>A0A9N7RIE9</accession>
<dbReference type="OrthoDB" id="1739127at2759"/>
<dbReference type="GO" id="GO:0008233">
    <property type="term" value="F:peptidase activity"/>
    <property type="evidence" value="ECO:0007669"/>
    <property type="project" value="UniProtKB-KW"/>
</dbReference>
<dbReference type="Gene3D" id="2.40.70.10">
    <property type="entry name" value="Acid Proteases"/>
    <property type="match status" value="1"/>
</dbReference>
<evidence type="ECO:0000313" key="5">
    <source>
        <dbReference type="Proteomes" id="UP001153555"/>
    </source>
</evidence>
<gene>
    <name evidence="4" type="ORF">SHERM_27361</name>
</gene>
<dbReference type="AlphaFoldDB" id="A0A9N7RIE9"/>
<dbReference type="Proteomes" id="UP001153555">
    <property type="component" value="Unassembled WGS sequence"/>
</dbReference>